<proteinExistence type="predicted"/>
<dbReference type="AlphaFoldDB" id="A0A0H5Q3N7"/>
<organism evidence="1">
    <name type="scientific">uncultured prokaryote</name>
    <dbReference type="NCBI Taxonomy" id="198431"/>
    <lineage>
        <taxon>unclassified sequences</taxon>
        <taxon>environmental samples</taxon>
    </lineage>
</organism>
<reference evidence="1" key="2">
    <citation type="submission" date="2015-07" db="EMBL/GenBank/DDBJ databases">
        <title>Plasmids, circular viruses and viroids from rat gut.</title>
        <authorList>
            <person name="Jorgensen T.J."/>
            <person name="Hansen M.A."/>
            <person name="Xu Z."/>
            <person name="Tabak M.A."/>
            <person name="Sorensen S.J."/>
            <person name="Hansen L.H."/>
        </authorList>
    </citation>
    <scope>NUCLEOTIDE SEQUENCE</scope>
    <source>
        <strain evidence="1">RGFK0869</strain>
    </source>
</reference>
<evidence type="ECO:0000313" key="1">
    <source>
        <dbReference type="EMBL" id="CRY96014.1"/>
    </source>
</evidence>
<dbReference type="EMBL" id="LN853473">
    <property type="protein sequence ID" value="CRY96014.1"/>
    <property type="molecule type" value="Genomic_DNA"/>
</dbReference>
<protein>
    <submittedName>
        <fullName evidence="1">Uncharacterized protein</fullName>
    </submittedName>
</protein>
<name>A0A0H5Q3N7_9ZZZZ</name>
<reference evidence="1" key="1">
    <citation type="submission" date="2015-06" db="EMBL/GenBank/DDBJ databases">
        <authorList>
            <person name="Joergensen T."/>
        </authorList>
    </citation>
    <scope>NUCLEOTIDE SEQUENCE</scope>
    <source>
        <strain evidence="1">RGFK0869</strain>
    </source>
</reference>
<accession>A0A0H5Q3N7</accession>
<sequence length="74" mass="8687">MGRPTLTPEEQQGLPQKYREAYDDNSLFGGDFYDGARWALRAFSSWYWGDFVGDAINEELFDPYDWDQAQQPWA</sequence>